<organism evidence="2 3">
    <name type="scientific">Ciceribacter selenitireducens ATCC BAA-1503</name>
    <dbReference type="NCBI Taxonomy" id="1336235"/>
    <lineage>
        <taxon>Bacteria</taxon>
        <taxon>Pseudomonadati</taxon>
        <taxon>Pseudomonadota</taxon>
        <taxon>Alphaproteobacteria</taxon>
        <taxon>Hyphomicrobiales</taxon>
        <taxon>Rhizobiaceae</taxon>
        <taxon>Ciceribacter</taxon>
    </lineage>
</organism>
<feature type="region of interest" description="Disordered" evidence="1">
    <location>
        <begin position="1"/>
        <end position="23"/>
    </location>
</feature>
<protein>
    <submittedName>
        <fullName evidence="2">Uncharacterized protein</fullName>
    </submittedName>
</protein>
<sequence>MLAHRLSPLGRSQSSASSLSKHKHLVEPRCDMPWLEIMAWRYSRTEYLTLTLTSMFRPESGAAEPIRLWPIRPLRGLVIVPGAAAN</sequence>
<evidence type="ECO:0000256" key="1">
    <source>
        <dbReference type="SAM" id="MobiDB-lite"/>
    </source>
</evidence>
<feature type="compositionally biased region" description="Low complexity" evidence="1">
    <location>
        <begin position="1"/>
        <end position="19"/>
    </location>
</feature>
<keyword evidence="3" id="KW-1185">Reference proteome</keyword>
<dbReference type="AlphaFoldDB" id="A0A376AK31"/>
<reference evidence="3" key="1">
    <citation type="submission" date="2018-07" db="EMBL/GenBank/DDBJ databases">
        <authorList>
            <person name="Peiro R."/>
            <person name="Begona"/>
            <person name="Cbmso G."/>
            <person name="Lopez M."/>
            <person name="Gonzalez S."/>
        </authorList>
    </citation>
    <scope>NUCLEOTIDE SEQUENCE [LARGE SCALE GENOMIC DNA]</scope>
</reference>
<evidence type="ECO:0000313" key="2">
    <source>
        <dbReference type="EMBL" id="SSC68040.1"/>
    </source>
</evidence>
<dbReference type="Proteomes" id="UP000254764">
    <property type="component" value="Unassembled WGS sequence"/>
</dbReference>
<evidence type="ECO:0000313" key="3">
    <source>
        <dbReference type="Proteomes" id="UP000254764"/>
    </source>
</evidence>
<name>A0A376AK31_9HYPH</name>
<gene>
    <name evidence="2" type="ORF">RHIZ70_3748</name>
</gene>
<proteinExistence type="predicted"/>
<dbReference type="EMBL" id="UEYP01000006">
    <property type="protein sequence ID" value="SSC68040.1"/>
    <property type="molecule type" value="Genomic_DNA"/>
</dbReference>
<accession>A0A376AK31</accession>